<name>A0A6U3S311_9STRA</name>
<keyword evidence="1" id="KW-0175">Coiled coil</keyword>
<proteinExistence type="predicted"/>
<organism evidence="3">
    <name type="scientific">Octactis speculum</name>
    <dbReference type="NCBI Taxonomy" id="3111310"/>
    <lineage>
        <taxon>Eukaryota</taxon>
        <taxon>Sar</taxon>
        <taxon>Stramenopiles</taxon>
        <taxon>Ochrophyta</taxon>
        <taxon>Dictyochophyceae</taxon>
        <taxon>Dictyochales</taxon>
        <taxon>Dictyochaceae</taxon>
        <taxon>Octactis</taxon>
    </lineage>
</organism>
<evidence type="ECO:0000313" key="3">
    <source>
        <dbReference type="EMBL" id="CAD9413413.1"/>
    </source>
</evidence>
<dbReference type="EMBL" id="HBGS01023009">
    <property type="protein sequence ID" value="CAD9413413.1"/>
    <property type="molecule type" value="Transcribed_RNA"/>
</dbReference>
<dbReference type="EMBL" id="HBGS01023017">
    <property type="protein sequence ID" value="CAD9413432.1"/>
    <property type="molecule type" value="Transcribed_RNA"/>
</dbReference>
<protein>
    <submittedName>
        <fullName evidence="3">Uncharacterized protein</fullName>
    </submittedName>
</protein>
<gene>
    <name evidence="3" type="ORF">DSPE1174_LOCUS11673</name>
    <name evidence="4" type="ORF">DSPE1174_LOCUS11678</name>
</gene>
<accession>A0A6U3S311</accession>
<evidence type="ECO:0000256" key="2">
    <source>
        <dbReference type="SAM" id="MobiDB-lite"/>
    </source>
</evidence>
<feature type="region of interest" description="Disordered" evidence="2">
    <location>
        <begin position="372"/>
        <end position="405"/>
    </location>
</feature>
<feature type="coiled-coil region" evidence="1">
    <location>
        <begin position="53"/>
        <end position="136"/>
    </location>
</feature>
<sequence length="477" mass="53302">MGVQDPPEQVQQDINADRVHSFEWLSESTYKVVYDLHRFNRQNTSTNADAIKIQHLENRSAACEREKTNLVEANSALKEKIQLLENRLAACERENINQGEAKSSLEEAFTLLTARCEQLEGSLEEKETELQVGRQNLVRCEHAKTQILQKVDELTTESKKICGDSKEAIATLNGLILIEQEDKEQMRKAADSSAAKAARKIQSLEAKLDASEKSAGNLRSKLNDTEETLVLEILLKDKVAEQVKANETLMHAQVQKISEQEQTINNISTQRMEEAQMAWEDPLAWEVINEKTMEALTKQQMEVAQMSLEDINIEPPRETKAAVLHEIQPAEAISNPDEVQKINEQEQTINNTNNQCMEEAQMAWDDINITVPKAEGPSEVPAAKEEHPLPDDGVSPPKKKQTKTEDIPLPIPLKGAEFVSVKAAATYVIAKACNKNKGIPSYISAYTRLKDEGLVPVSKSFQDSVSKATWQLGHCLG</sequence>
<evidence type="ECO:0000256" key="1">
    <source>
        <dbReference type="SAM" id="Coils"/>
    </source>
</evidence>
<feature type="coiled-coil region" evidence="1">
    <location>
        <begin position="187"/>
        <end position="228"/>
    </location>
</feature>
<reference evidence="3" key="1">
    <citation type="submission" date="2021-01" db="EMBL/GenBank/DDBJ databases">
        <authorList>
            <person name="Corre E."/>
            <person name="Pelletier E."/>
            <person name="Niang G."/>
            <person name="Scheremetjew M."/>
            <person name="Finn R."/>
            <person name="Kale V."/>
            <person name="Holt S."/>
            <person name="Cochrane G."/>
            <person name="Meng A."/>
            <person name="Brown T."/>
            <person name="Cohen L."/>
        </authorList>
    </citation>
    <scope>NUCLEOTIDE SEQUENCE</scope>
    <source>
        <strain evidence="3">CCMP1381</strain>
    </source>
</reference>
<dbReference type="AlphaFoldDB" id="A0A6U3S311"/>
<evidence type="ECO:0000313" key="4">
    <source>
        <dbReference type="EMBL" id="CAD9413432.1"/>
    </source>
</evidence>